<dbReference type="OrthoDB" id="2414723at2759"/>
<dbReference type="InterPro" id="IPR011333">
    <property type="entry name" value="SKP1/BTB/POZ_sf"/>
</dbReference>
<protein>
    <submittedName>
        <fullName evidence="2">BTB/POZ domain-containing protein KCTD21</fullName>
    </submittedName>
</protein>
<dbReference type="PROSITE" id="PS50097">
    <property type="entry name" value="BTB"/>
    <property type="match status" value="1"/>
</dbReference>
<reference evidence="2 3" key="1">
    <citation type="journal article" date="2017" name="Nat. Ecol. Evol.">
        <title>Scallop genome provides insights into evolution of bilaterian karyotype and development.</title>
        <authorList>
            <person name="Wang S."/>
            <person name="Zhang J."/>
            <person name="Jiao W."/>
            <person name="Li J."/>
            <person name="Xun X."/>
            <person name="Sun Y."/>
            <person name="Guo X."/>
            <person name="Huan P."/>
            <person name="Dong B."/>
            <person name="Zhang L."/>
            <person name="Hu X."/>
            <person name="Sun X."/>
            <person name="Wang J."/>
            <person name="Zhao C."/>
            <person name="Wang Y."/>
            <person name="Wang D."/>
            <person name="Huang X."/>
            <person name="Wang R."/>
            <person name="Lv J."/>
            <person name="Li Y."/>
            <person name="Zhang Z."/>
            <person name="Liu B."/>
            <person name="Lu W."/>
            <person name="Hui Y."/>
            <person name="Liang J."/>
            <person name="Zhou Z."/>
            <person name="Hou R."/>
            <person name="Li X."/>
            <person name="Liu Y."/>
            <person name="Li H."/>
            <person name="Ning X."/>
            <person name="Lin Y."/>
            <person name="Zhao L."/>
            <person name="Xing Q."/>
            <person name="Dou J."/>
            <person name="Li Y."/>
            <person name="Mao J."/>
            <person name="Guo H."/>
            <person name="Dou H."/>
            <person name="Li T."/>
            <person name="Mu C."/>
            <person name="Jiang W."/>
            <person name="Fu Q."/>
            <person name="Fu X."/>
            <person name="Miao Y."/>
            <person name="Liu J."/>
            <person name="Yu Q."/>
            <person name="Li R."/>
            <person name="Liao H."/>
            <person name="Li X."/>
            <person name="Kong Y."/>
            <person name="Jiang Z."/>
            <person name="Chourrout D."/>
            <person name="Li R."/>
            <person name="Bao Z."/>
        </authorList>
    </citation>
    <scope>NUCLEOTIDE SEQUENCE [LARGE SCALE GENOMIC DNA]</scope>
    <source>
        <strain evidence="2 3">PY_sf001</strain>
    </source>
</reference>
<dbReference type="PANTHER" id="PTHR14499:SF144">
    <property type="entry name" value="POTASSIUM CHANNEL TETRAMERISATION-TYPE BTB DOMAIN-CONTAINING PROTEIN"/>
    <property type="match status" value="1"/>
</dbReference>
<evidence type="ECO:0000313" key="2">
    <source>
        <dbReference type="EMBL" id="OWF54174.1"/>
    </source>
</evidence>
<comment type="caution">
    <text evidence="2">The sequence shown here is derived from an EMBL/GenBank/DDBJ whole genome shotgun (WGS) entry which is preliminary data.</text>
</comment>
<gene>
    <name evidence="2" type="ORF">KP79_PYT25428</name>
</gene>
<sequence>MEGMELIHLNVGGVMYTTTKATLCKYRDSMLGAMFIGSMRSATDQNDCPFIDRDGEMFKYILNFLRSSKLSLPDDFKDFDLLAVEADFYQIQPLIDALSMLRDERQRDDLKTHFFVEVIEVRTGTTATMPSNNSRVKTVLAGRKDVILSLPSELVGEGASEKLQKNEGFDYVELQLNGANVRLRLAETLRNGGWHIVDTNLSSSSSLVTSFTGNTLFIEQSYRDRWRLTLPKIKKLATYM</sequence>
<dbReference type="Gene3D" id="3.30.710.10">
    <property type="entry name" value="Potassium Channel Kv1.1, Chain A"/>
    <property type="match status" value="1"/>
</dbReference>
<dbReference type="SMART" id="SM00225">
    <property type="entry name" value="BTB"/>
    <property type="match status" value="1"/>
</dbReference>
<dbReference type="InterPro" id="IPR003131">
    <property type="entry name" value="T1-type_BTB"/>
</dbReference>
<dbReference type="Proteomes" id="UP000242188">
    <property type="component" value="Unassembled WGS sequence"/>
</dbReference>
<dbReference type="GO" id="GO:0051260">
    <property type="term" value="P:protein homooligomerization"/>
    <property type="evidence" value="ECO:0007669"/>
    <property type="project" value="InterPro"/>
</dbReference>
<evidence type="ECO:0000313" key="3">
    <source>
        <dbReference type="Proteomes" id="UP000242188"/>
    </source>
</evidence>
<proteinExistence type="predicted"/>
<dbReference type="AlphaFoldDB" id="A0A210QZJ6"/>
<dbReference type="EMBL" id="NEDP02001154">
    <property type="protein sequence ID" value="OWF54174.1"/>
    <property type="molecule type" value="Genomic_DNA"/>
</dbReference>
<dbReference type="Pfam" id="PF02214">
    <property type="entry name" value="BTB_2"/>
    <property type="match status" value="1"/>
</dbReference>
<accession>A0A210QZJ6</accession>
<dbReference type="InterPro" id="IPR000210">
    <property type="entry name" value="BTB/POZ_dom"/>
</dbReference>
<dbReference type="STRING" id="6573.A0A210QZJ6"/>
<organism evidence="2 3">
    <name type="scientific">Mizuhopecten yessoensis</name>
    <name type="common">Japanese scallop</name>
    <name type="synonym">Patinopecten yessoensis</name>
    <dbReference type="NCBI Taxonomy" id="6573"/>
    <lineage>
        <taxon>Eukaryota</taxon>
        <taxon>Metazoa</taxon>
        <taxon>Spiralia</taxon>
        <taxon>Lophotrochozoa</taxon>
        <taxon>Mollusca</taxon>
        <taxon>Bivalvia</taxon>
        <taxon>Autobranchia</taxon>
        <taxon>Pteriomorphia</taxon>
        <taxon>Pectinida</taxon>
        <taxon>Pectinoidea</taxon>
        <taxon>Pectinidae</taxon>
        <taxon>Mizuhopecten</taxon>
    </lineage>
</organism>
<name>A0A210QZJ6_MIZYE</name>
<feature type="domain" description="BTB" evidence="1">
    <location>
        <begin position="5"/>
        <end position="74"/>
    </location>
</feature>
<dbReference type="CDD" id="cd18365">
    <property type="entry name" value="BTB_POZ_KCTD6_like"/>
    <property type="match status" value="1"/>
</dbReference>
<dbReference type="SUPFAM" id="SSF54695">
    <property type="entry name" value="POZ domain"/>
    <property type="match status" value="1"/>
</dbReference>
<keyword evidence="3" id="KW-1185">Reference proteome</keyword>
<dbReference type="PANTHER" id="PTHR14499">
    <property type="entry name" value="POTASSIUM CHANNEL TETRAMERIZATION DOMAIN-CONTAINING"/>
    <property type="match status" value="1"/>
</dbReference>
<evidence type="ECO:0000259" key="1">
    <source>
        <dbReference type="PROSITE" id="PS50097"/>
    </source>
</evidence>